<accession>A0A1H0NQP0</accession>
<dbReference type="AlphaFoldDB" id="A0A1H0NQP0"/>
<dbReference type="EMBL" id="FNJM01000001">
    <property type="protein sequence ID" value="SDO94961.1"/>
    <property type="molecule type" value="Genomic_DNA"/>
</dbReference>
<evidence type="ECO:0000313" key="2">
    <source>
        <dbReference type="Proteomes" id="UP000198597"/>
    </source>
</evidence>
<dbReference type="Proteomes" id="UP000198597">
    <property type="component" value="Unassembled WGS sequence"/>
</dbReference>
<reference evidence="1 2" key="1">
    <citation type="submission" date="2016-10" db="EMBL/GenBank/DDBJ databases">
        <authorList>
            <person name="de Groot N.N."/>
        </authorList>
    </citation>
    <scope>NUCLEOTIDE SEQUENCE [LARGE SCALE GENOMIC DNA]</scope>
    <source>
        <strain evidence="1 2">DSM 12272</strain>
    </source>
</reference>
<evidence type="ECO:0000313" key="1">
    <source>
        <dbReference type="EMBL" id="SDO94961.1"/>
    </source>
</evidence>
<protein>
    <submittedName>
        <fullName evidence="1">Uncharacterized protein</fullName>
    </submittedName>
</protein>
<keyword evidence="2" id="KW-1185">Reference proteome</keyword>
<proteinExistence type="predicted"/>
<sequence>MIKIYDRISKGEKAALVTITDENGENSSFHHKLNERFEKNMGLILFSRSIRYL</sequence>
<dbReference type="STRING" id="94869.SAMN04488529_101915"/>
<gene>
    <name evidence="1" type="ORF">SAMN04488529_101915</name>
</gene>
<organism evidence="1 2">
    <name type="scientific">Clostridium gasigenes</name>
    <dbReference type="NCBI Taxonomy" id="94869"/>
    <lineage>
        <taxon>Bacteria</taxon>
        <taxon>Bacillati</taxon>
        <taxon>Bacillota</taxon>
        <taxon>Clostridia</taxon>
        <taxon>Eubacteriales</taxon>
        <taxon>Clostridiaceae</taxon>
        <taxon>Clostridium</taxon>
    </lineage>
</organism>
<name>A0A1H0NQP0_9CLOT</name>